<accession>A0A2M9A9X0</accession>
<dbReference type="SUPFAM" id="SSF46929">
    <property type="entry name" value="DNA helicase RuvA subunit, C-terminal domain"/>
    <property type="match status" value="1"/>
</dbReference>
<evidence type="ECO:0000313" key="8">
    <source>
        <dbReference type="EMBL" id="PJJ42484.1"/>
    </source>
</evidence>
<gene>
    <name evidence="6" type="primary">ruvA</name>
    <name evidence="8" type="ORF">BGX16_2515</name>
</gene>
<dbReference type="CDD" id="cd14332">
    <property type="entry name" value="UBA_RuvA_C"/>
    <property type="match status" value="1"/>
</dbReference>
<dbReference type="GO" id="GO:0006281">
    <property type="term" value="P:DNA repair"/>
    <property type="evidence" value="ECO:0007669"/>
    <property type="project" value="UniProtKB-UniRule"/>
</dbReference>
<evidence type="ECO:0000256" key="4">
    <source>
        <dbReference type="ARBA" id="ARBA00023172"/>
    </source>
</evidence>
<feature type="region of interest" description="Domain III" evidence="6">
    <location>
        <begin position="153"/>
        <end position="198"/>
    </location>
</feature>
<evidence type="ECO:0000259" key="7">
    <source>
        <dbReference type="SMART" id="SM00278"/>
    </source>
</evidence>
<dbReference type="Proteomes" id="UP000231134">
    <property type="component" value="Unassembled WGS sequence"/>
</dbReference>
<feature type="domain" description="Helix-hairpin-helix DNA-binding motif class 1" evidence="7">
    <location>
        <begin position="75"/>
        <end position="94"/>
    </location>
</feature>
<evidence type="ECO:0000256" key="5">
    <source>
        <dbReference type="ARBA" id="ARBA00023204"/>
    </source>
</evidence>
<dbReference type="InterPro" id="IPR010994">
    <property type="entry name" value="RuvA_2-like"/>
</dbReference>
<keyword evidence="5 6" id="KW-0234">DNA repair</keyword>
<comment type="subcellular location">
    <subcellularLocation>
        <location evidence="6">Cytoplasm</location>
    </subcellularLocation>
</comment>
<comment type="caution">
    <text evidence="8">The sequence shown here is derived from an EMBL/GenBank/DDBJ whole genome shotgun (WGS) entry which is preliminary data.</text>
</comment>
<dbReference type="Pfam" id="PF07499">
    <property type="entry name" value="RuvA_C"/>
    <property type="match status" value="1"/>
</dbReference>
<dbReference type="GO" id="GO:0000400">
    <property type="term" value="F:four-way junction DNA binding"/>
    <property type="evidence" value="ECO:0007669"/>
    <property type="project" value="UniProtKB-UniRule"/>
</dbReference>
<comment type="similarity">
    <text evidence="6">Belongs to the RuvA family.</text>
</comment>
<comment type="domain">
    <text evidence="6">Has three domains with a flexible linker between the domains II and III and assumes an 'L' shape. Domain III is highly mobile and contacts RuvB.</text>
</comment>
<keyword evidence="9" id="KW-1185">Reference proteome</keyword>
<dbReference type="Gene3D" id="1.10.8.10">
    <property type="entry name" value="DNA helicase RuvA subunit, C-terminal domain"/>
    <property type="match status" value="1"/>
</dbReference>
<evidence type="ECO:0000256" key="2">
    <source>
        <dbReference type="ARBA" id="ARBA00022763"/>
    </source>
</evidence>
<keyword evidence="4 6" id="KW-0233">DNA recombination</keyword>
<dbReference type="InterPro" id="IPR013849">
    <property type="entry name" value="DNA_helicase_Holl-junc_RuvA_I"/>
</dbReference>
<dbReference type="GO" id="GO:0009378">
    <property type="term" value="F:four-way junction helicase activity"/>
    <property type="evidence" value="ECO:0007669"/>
    <property type="project" value="InterPro"/>
</dbReference>
<dbReference type="Gene3D" id="1.10.150.20">
    <property type="entry name" value="5' to 3' exonuclease, C-terminal subdomain"/>
    <property type="match status" value="1"/>
</dbReference>
<dbReference type="Pfam" id="PF01330">
    <property type="entry name" value="RuvA_N"/>
    <property type="match status" value="1"/>
</dbReference>
<dbReference type="HAMAP" id="MF_00031">
    <property type="entry name" value="DNA_HJ_migration_RuvA"/>
    <property type="match status" value="1"/>
</dbReference>
<sequence>MRMIERLHGILVERHPTLAVVECGGVGYGVQISARTGERLPTEGSEITLLTHLVVREDAMELFGFADAQEKELFLSMITVNGVGPKTAQRILSSVSPGDFLSIIARGDKAALGKIKGVGKKTAEMFVLTLKDKAMALSAVEGGEQTALLAPNQSEAIQALHTLGVKEPAASKAVEKAVEILGTNVDVTKLIPEALKHV</sequence>
<dbReference type="SMART" id="SM00278">
    <property type="entry name" value="HhH1"/>
    <property type="match status" value="2"/>
</dbReference>
<protein>
    <recommendedName>
        <fullName evidence="6">Holliday junction branch migration complex subunit RuvA</fullName>
    </recommendedName>
</protein>
<evidence type="ECO:0000313" key="9">
    <source>
        <dbReference type="Proteomes" id="UP000231134"/>
    </source>
</evidence>
<name>A0A2M9A9X0_9BACT</name>
<comment type="subunit">
    <text evidence="6">Homotetramer. Forms an RuvA(8)-RuvB(12)-Holliday junction (HJ) complex. HJ DNA is sandwiched between 2 RuvA tetramers; dsDNA enters through RuvA and exits via RuvB. An RuvB hexamer assembles on each DNA strand where it exits the tetramer. Each RuvB hexamer is contacted by two RuvA subunits (via domain III) on 2 adjacent RuvB subunits; this complex drives branch migration. In the full resolvosome a probable DNA-RuvA(4)-RuvB(12)-RuvC(2) complex forms which resolves the HJ.</text>
</comment>
<dbReference type="GO" id="GO:0005524">
    <property type="term" value="F:ATP binding"/>
    <property type="evidence" value="ECO:0007669"/>
    <property type="project" value="InterPro"/>
</dbReference>
<dbReference type="InterPro" id="IPR012340">
    <property type="entry name" value="NA-bd_OB-fold"/>
</dbReference>
<keyword evidence="8" id="KW-0347">Helicase</keyword>
<evidence type="ECO:0000256" key="3">
    <source>
        <dbReference type="ARBA" id="ARBA00023125"/>
    </source>
</evidence>
<organism evidence="8 9">
    <name type="scientific">Hallerella succinigenes</name>
    <dbReference type="NCBI Taxonomy" id="1896222"/>
    <lineage>
        <taxon>Bacteria</taxon>
        <taxon>Pseudomonadati</taxon>
        <taxon>Fibrobacterota</taxon>
        <taxon>Fibrobacteria</taxon>
        <taxon>Fibrobacterales</taxon>
        <taxon>Fibrobacteraceae</taxon>
        <taxon>Hallerella</taxon>
    </lineage>
</organism>
<feature type="region of interest" description="Domain I" evidence="6">
    <location>
        <begin position="3"/>
        <end position="66"/>
    </location>
</feature>
<comment type="function">
    <text evidence="6">The RuvA-RuvB-RuvC complex processes Holliday junction (HJ) DNA during genetic recombination and DNA repair, while the RuvA-RuvB complex plays an important role in the rescue of blocked DNA replication forks via replication fork reversal (RFR). RuvA specifically binds to HJ cruciform DNA, conferring on it an open structure. The RuvB hexamer acts as an ATP-dependent pump, pulling dsDNA into and through the RuvAB complex. HJ branch migration allows RuvC to scan DNA until it finds its consensus sequence, where it cleaves and resolves the cruciform DNA.</text>
</comment>
<dbReference type="AlphaFoldDB" id="A0A2M9A9X0"/>
<comment type="caution">
    <text evidence="6">Lacks conserved residue(s) required for the propagation of feature annotation.</text>
</comment>
<dbReference type="GO" id="GO:0006310">
    <property type="term" value="P:DNA recombination"/>
    <property type="evidence" value="ECO:0007669"/>
    <property type="project" value="UniProtKB-UniRule"/>
</dbReference>
<dbReference type="InterPro" id="IPR000085">
    <property type="entry name" value="RuvA"/>
</dbReference>
<evidence type="ECO:0000256" key="1">
    <source>
        <dbReference type="ARBA" id="ARBA00022490"/>
    </source>
</evidence>
<dbReference type="SUPFAM" id="SSF47781">
    <property type="entry name" value="RuvA domain 2-like"/>
    <property type="match status" value="1"/>
</dbReference>
<reference evidence="8 9" key="1">
    <citation type="submission" date="2017-11" db="EMBL/GenBank/DDBJ databases">
        <title>Animal gut microbial communities from fecal samples from Wisconsin, USA.</title>
        <authorList>
            <person name="Neumann A."/>
        </authorList>
    </citation>
    <scope>NUCLEOTIDE SEQUENCE [LARGE SCALE GENOMIC DNA]</scope>
    <source>
        <strain evidence="8 9">UWS3</strain>
    </source>
</reference>
<keyword evidence="3 6" id="KW-0238">DNA-binding</keyword>
<dbReference type="Gene3D" id="2.40.50.140">
    <property type="entry name" value="Nucleic acid-binding proteins"/>
    <property type="match status" value="1"/>
</dbReference>
<dbReference type="EMBL" id="PGEX01000001">
    <property type="protein sequence ID" value="PJJ42484.1"/>
    <property type="molecule type" value="Genomic_DNA"/>
</dbReference>
<feature type="domain" description="Helix-hairpin-helix DNA-binding motif class 1" evidence="7">
    <location>
        <begin position="110"/>
        <end position="129"/>
    </location>
</feature>
<dbReference type="NCBIfam" id="TIGR00084">
    <property type="entry name" value="ruvA"/>
    <property type="match status" value="1"/>
</dbReference>
<proteinExistence type="inferred from homology"/>
<dbReference type="Pfam" id="PF14520">
    <property type="entry name" value="HHH_5"/>
    <property type="match status" value="1"/>
</dbReference>
<dbReference type="InterPro" id="IPR036267">
    <property type="entry name" value="RuvA_C_sf"/>
</dbReference>
<dbReference type="GO" id="GO:0048476">
    <property type="term" value="C:Holliday junction resolvase complex"/>
    <property type="evidence" value="ECO:0007669"/>
    <property type="project" value="UniProtKB-UniRule"/>
</dbReference>
<keyword evidence="1 6" id="KW-0963">Cytoplasm</keyword>
<keyword evidence="8" id="KW-0378">Hydrolase</keyword>
<keyword evidence="8" id="KW-0547">Nucleotide-binding</keyword>
<dbReference type="GO" id="GO:0005737">
    <property type="term" value="C:cytoplasm"/>
    <property type="evidence" value="ECO:0007669"/>
    <property type="project" value="UniProtKB-SubCell"/>
</dbReference>
<keyword evidence="2 6" id="KW-0227">DNA damage</keyword>
<keyword evidence="8" id="KW-0067">ATP-binding</keyword>
<dbReference type="GO" id="GO:0009379">
    <property type="term" value="C:Holliday junction helicase complex"/>
    <property type="evidence" value="ECO:0007669"/>
    <property type="project" value="InterPro"/>
</dbReference>
<dbReference type="SUPFAM" id="SSF50249">
    <property type="entry name" value="Nucleic acid-binding proteins"/>
    <property type="match status" value="1"/>
</dbReference>
<dbReference type="InterPro" id="IPR011114">
    <property type="entry name" value="RuvA_C"/>
</dbReference>
<evidence type="ECO:0000256" key="6">
    <source>
        <dbReference type="HAMAP-Rule" id="MF_00031"/>
    </source>
</evidence>
<dbReference type="InterPro" id="IPR003583">
    <property type="entry name" value="Hlx-hairpin-Hlx_DNA-bd_motif"/>
</dbReference>